<dbReference type="SUPFAM" id="SSF51735">
    <property type="entry name" value="NAD(P)-binding Rossmann-fold domains"/>
    <property type="match status" value="1"/>
</dbReference>
<protein>
    <submittedName>
        <fullName evidence="2">SDR family NAD(P)-dependent oxidoreductase</fullName>
    </submittedName>
</protein>
<dbReference type="Gene3D" id="3.40.50.720">
    <property type="entry name" value="NAD(P)-binding Rossmann-like Domain"/>
    <property type="match status" value="1"/>
</dbReference>
<dbReference type="Proteomes" id="UP000295136">
    <property type="component" value="Unassembled WGS sequence"/>
</dbReference>
<dbReference type="PANTHER" id="PTHR47534:SF3">
    <property type="entry name" value="ALCOHOL DEHYDROGENASE-LIKE C-TERMINAL DOMAIN-CONTAINING PROTEIN"/>
    <property type="match status" value="1"/>
</dbReference>
<reference evidence="2 3" key="1">
    <citation type="submission" date="2019-03" db="EMBL/GenBank/DDBJ databases">
        <title>Draft genome sequences of novel Actinobacteria.</title>
        <authorList>
            <person name="Sahin N."/>
            <person name="Ay H."/>
            <person name="Saygin H."/>
        </authorList>
    </citation>
    <scope>NUCLEOTIDE SEQUENCE [LARGE SCALE GENOMIC DNA]</scope>
    <source>
        <strain evidence="2 3">6K102</strain>
    </source>
</reference>
<dbReference type="AlphaFoldDB" id="A0A4R5EMX0"/>
<dbReference type="InterPro" id="IPR002347">
    <property type="entry name" value="SDR_fam"/>
</dbReference>
<proteinExistence type="predicted"/>
<keyword evidence="3" id="KW-1185">Reference proteome</keyword>
<comment type="caution">
    <text evidence="2">The sequence shown here is derived from an EMBL/GenBank/DDBJ whole genome shotgun (WGS) entry which is preliminary data.</text>
</comment>
<sequence length="252" mass="27315">MARTILITGGTHGIGRALARHYDERGDRVIAVGSRDADLSSLAQTRDLADRVSAEHPVIDALVLGAFRYQPRRIETEEGFEATFALYVLSRWLLAVSLRTSLDRAGRPVIVNLCGTGPGRIHWDDLQLTTRYRPLTAIMQGARAGALLGAAYASERTRYVLYNPVFVATGLHRPFRQPVRGIVRAASALFAQPAAEAVPPIAALIDDPPAERLTAYKKGKPIKVDADPGEAQRLEELVRSMAGHPGHAGRAG</sequence>
<dbReference type="GO" id="GO:0016491">
    <property type="term" value="F:oxidoreductase activity"/>
    <property type="evidence" value="ECO:0007669"/>
    <property type="project" value="UniProtKB-KW"/>
</dbReference>
<accession>A0A4R5EMX0</accession>
<dbReference type="InterPro" id="IPR036291">
    <property type="entry name" value="NAD(P)-bd_dom_sf"/>
</dbReference>
<evidence type="ECO:0000256" key="1">
    <source>
        <dbReference type="ARBA" id="ARBA00023002"/>
    </source>
</evidence>
<dbReference type="Pfam" id="PF00106">
    <property type="entry name" value="adh_short"/>
    <property type="match status" value="1"/>
</dbReference>
<organism evidence="2 3">
    <name type="scientific">Nonomuraea mesophila</name>
    <dbReference type="NCBI Taxonomy" id="2530382"/>
    <lineage>
        <taxon>Bacteria</taxon>
        <taxon>Bacillati</taxon>
        <taxon>Actinomycetota</taxon>
        <taxon>Actinomycetes</taxon>
        <taxon>Streptosporangiales</taxon>
        <taxon>Streptosporangiaceae</taxon>
        <taxon>Nonomuraea</taxon>
    </lineage>
</organism>
<dbReference type="RefSeq" id="WP_132637665.1">
    <property type="nucleotide sequence ID" value="NZ_SMLD01000138.1"/>
</dbReference>
<keyword evidence="1" id="KW-0560">Oxidoreductase</keyword>
<name>A0A4R5EMX0_9ACTN</name>
<dbReference type="InterPro" id="IPR052228">
    <property type="entry name" value="Sec_Metab_Biosynth_Oxidored"/>
</dbReference>
<evidence type="ECO:0000313" key="3">
    <source>
        <dbReference type="Proteomes" id="UP000295136"/>
    </source>
</evidence>
<evidence type="ECO:0000313" key="2">
    <source>
        <dbReference type="EMBL" id="TDE35743.1"/>
    </source>
</evidence>
<dbReference type="PANTHER" id="PTHR47534">
    <property type="entry name" value="YALI0E05731P"/>
    <property type="match status" value="1"/>
</dbReference>
<dbReference type="EMBL" id="SMLD01000138">
    <property type="protein sequence ID" value="TDE35743.1"/>
    <property type="molecule type" value="Genomic_DNA"/>
</dbReference>
<gene>
    <name evidence="2" type="ORF">E1295_35885</name>
</gene>